<keyword evidence="2" id="KW-1185">Reference proteome</keyword>
<accession>A0ABT1ECQ1</accession>
<evidence type="ECO:0000313" key="2">
    <source>
        <dbReference type="Proteomes" id="UP001523566"/>
    </source>
</evidence>
<name>A0ABT1ECQ1_9FIRM</name>
<organism evidence="1 2">
    <name type="scientific">Aequitasia blattaphilus</name>
    <dbReference type="NCBI Taxonomy" id="2949332"/>
    <lineage>
        <taxon>Bacteria</taxon>
        <taxon>Bacillati</taxon>
        <taxon>Bacillota</taxon>
        <taxon>Clostridia</taxon>
        <taxon>Lachnospirales</taxon>
        <taxon>Lachnospiraceae</taxon>
        <taxon>Aequitasia</taxon>
    </lineage>
</organism>
<comment type="caution">
    <text evidence="1">The sequence shown here is derived from an EMBL/GenBank/DDBJ whole genome shotgun (WGS) entry which is preliminary data.</text>
</comment>
<dbReference type="Proteomes" id="UP001523566">
    <property type="component" value="Unassembled WGS sequence"/>
</dbReference>
<dbReference type="RefSeq" id="WP_262067374.1">
    <property type="nucleotide sequence ID" value="NZ_JAMXOD010000033.1"/>
</dbReference>
<gene>
    <name evidence="1" type="ORF">NK125_14460</name>
</gene>
<evidence type="ECO:0000313" key="1">
    <source>
        <dbReference type="EMBL" id="MCP1103602.1"/>
    </source>
</evidence>
<dbReference type="EMBL" id="JAMZFW010000033">
    <property type="protein sequence ID" value="MCP1103602.1"/>
    <property type="molecule type" value="Genomic_DNA"/>
</dbReference>
<reference evidence="1 2" key="1">
    <citation type="journal article" date="2022" name="Genome Biol. Evol.">
        <title>Host diet, physiology and behaviors set the stage for Lachnospiraceae cladogenesis.</title>
        <authorList>
            <person name="Vera-Ponce De Leon A."/>
            <person name="Schneider M."/>
            <person name="Jahnes B.C."/>
            <person name="Sadowski V."/>
            <person name="Camuy-Velez L.A."/>
            <person name="Duan J."/>
            <person name="Sabree Z.L."/>
        </authorList>
    </citation>
    <scope>NUCLEOTIDE SEQUENCE [LARGE SCALE GENOMIC DNA]</scope>
    <source>
        <strain evidence="1 2">PAL113</strain>
    </source>
</reference>
<protein>
    <recommendedName>
        <fullName evidence="3">Rho termination factor N-terminal domain-containing protein</fullName>
    </recommendedName>
</protein>
<evidence type="ECO:0008006" key="3">
    <source>
        <dbReference type="Google" id="ProtNLM"/>
    </source>
</evidence>
<sequence length="111" mass="12454">MFAVKNNKQYTIDEKQIKSYQDAGFDILGDEGEILHHGRGKKVPFEELEALRKENKALKEGKGKEADNQDVVDILKAFAQEHEIDLGKSTAISAIVKKIKEHNPEPPKVGE</sequence>
<proteinExistence type="predicted"/>